<evidence type="ECO:0000256" key="6">
    <source>
        <dbReference type="PROSITE-ProRule" id="PRU00169"/>
    </source>
</evidence>
<keyword evidence="3" id="KW-0597">Phosphoprotein</keyword>
<dbReference type="GO" id="GO:0005886">
    <property type="term" value="C:plasma membrane"/>
    <property type="evidence" value="ECO:0007669"/>
    <property type="project" value="TreeGrafter"/>
</dbReference>
<dbReference type="GO" id="GO:0009927">
    <property type="term" value="F:histidine phosphotransfer kinase activity"/>
    <property type="evidence" value="ECO:0007669"/>
    <property type="project" value="TreeGrafter"/>
</dbReference>
<dbReference type="STRING" id="870482.SAMN04487987_105186"/>
<dbReference type="SUPFAM" id="SSF52172">
    <property type="entry name" value="CheY-like"/>
    <property type="match status" value="1"/>
</dbReference>
<dbReference type="PROSITE" id="PS50110">
    <property type="entry name" value="RESPONSE_REGULATORY"/>
    <property type="match status" value="1"/>
</dbReference>
<accession>A0A1I1QCV6</accession>
<dbReference type="SMART" id="SM00448">
    <property type="entry name" value="REC"/>
    <property type="match status" value="1"/>
</dbReference>
<dbReference type="PRINTS" id="PR00344">
    <property type="entry name" value="BCTRLSENSOR"/>
</dbReference>
<sequence length="504" mass="57948">MLEAYKKKYHQNNFQYILVDNFGAVLETDNNLFTVQPKSLLQDCHPFFEILTDLLQVNDETFEFSCINLEFNNKILIADIIIISQNKNENLIILEDLTKHYNNYQLTAQTRNESIINSQVLELKNEYLLEKETFKNNFIANFSHQLRNPITASIIFSDLLINSNLNADQKNYLDIIQSANKDLKTRIEDILDISKIESGKLSLNDKVFDFGKLLNDIITGYKILANNKGLEFNFNLQEGLPEYVKADQYRLKQIIANLLTNAINNTHTGSITLNVSLNYVRAKKANIHFEIMDTGIGIEASKIDTIFERFTKLDAAARNDKRIGLGLSIVKYLISEMQGNIKVESEINKGSKFTFNLSFKLSNHRESIKEELLKYQVPKLNKKYHILLVEDSELIQLTILKILAATGHFYINIISKGEELVSNIINKDVDLILLANTIQDFSAMDLAASVRNLSREYKKTPIIVLSTQAFKEDIKRFKQAKINDVVTKPFDETILLEKIYKHMK</sequence>
<protein>
    <recommendedName>
        <fullName evidence="2">histidine kinase</fullName>
        <ecNumber evidence="2">2.7.13.3</ecNumber>
    </recommendedName>
</protein>
<dbReference type="Gene3D" id="3.40.50.2300">
    <property type="match status" value="1"/>
</dbReference>
<dbReference type="Pfam" id="PF00512">
    <property type="entry name" value="HisKA"/>
    <property type="match status" value="1"/>
</dbReference>
<dbReference type="SMART" id="SM00388">
    <property type="entry name" value="HisKA"/>
    <property type="match status" value="1"/>
</dbReference>
<comment type="caution">
    <text evidence="6">Lacks conserved residue(s) required for the propagation of feature annotation.</text>
</comment>
<comment type="catalytic activity">
    <reaction evidence="1">
        <text>ATP + protein L-histidine = ADP + protein N-phospho-L-histidine.</text>
        <dbReference type="EC" id="2.7.13.3"/>
    </reaction>
</comment>
<dbReference type="InterPro" id="IPR011006">
    <property type="entry name" value="CheY-like_superfamily"/>
</dbReference>
<evidence type="ECO:0000256" key="3">
    <source>
        <dbReference type="ARBA" id="ARBA00022553"/>
    </source>
</evidence>
<dbReference type="Gene3D" id="1.10.287.130">
    <property type="match status" value="1"/>
</dbReference>
<reference evidence="10" key="1">
    <citation type="submission" date="2016-10" db="EMBL/GenBank/DDBJ databases">
        <authorList>
            <person name="Varghese N."/>
            <person name="Submissions S."/>
        </authorList>
    </citation>
    <scope>NUCLEOTIDE SEQUENCE [LARGE SCALE GENOMIC DNA]</scope>
    <source>
        <strain evidence="10">DSM 25730</strain>
    </source>
</reference>
<dbReference type="SUPFAM" id="SSF55874">
    <property type="entry name" value="ATPase domain of HSP90 chaperone/DNA topoisomerase II/histidine kinase"/>
    <property type="match status" value="1"/>
</dbReference>
<dbReference type="Pfam" id="PF02518">
    <property type="entry name" value="HATPase_c"/>
    <property type="match status" value="1"/>
</dbReference>
<evidence type="ECO:0000259" key="8">
    <source>
        <dbReference type="PROSITE" id="PS50110"/>
    </source>
</evidence>
<organism evidence="9 10">
    <name type="scientific">Algibacter pectinivorans</name>
    <dbReference type="NCBI Taxonomy" id="870482"/>
    <lineage>
        <taxon>Bacteria</taxon>
        <taxon>Pseudomonadati</taxon>
        <taxon>Bacteroidota</taxon>
        <taxon>Flavobacteriia</taxon>
        <taxon>Flavobacteriales</taxon>
        <taxon>Flavobacteriaceae</taxon>
        <taxon>Algibacter</taxon>
    </lineage>
</organism>
<dbReference type="FunFam" id="3.30.565.10:FF:000010">
    <property type="entry name" value="Sensor histidine kinase RcsC"/>
    <property type="match status" value="1"/>
</dbReference>
<dbReference type="PANTHER" id="PTHR43047:SF72">
    <property type="entry name" value="OSMOSENSING HISTIDINE PROTEIN KINASE SLN1"/>
    <property type="match status" value="1"/>
</dbReference>
<evidence type="ECO:0000256" key="2">
    <source>
        <dbReference type="ARBA" id="ARBA00012438"/>
    </source>
</evidence>
<evidence type="ECO:0000259" key="7">
    <source>
        <dbReference type="PROSITE" id="PS50109"/>
    </source>
</evidence>
<dbReference type="InterPro" id="IPR036097">
    <property type="entry name" value="HisK_dim/P_sf"/>
</dbReference>
<dbReference type="PANTHER" id="PTHR43047">
    <property type="entry name" value="TWO-COMPONENT HISTIDINE PROTEIN KINASE"/>
    <property type="match status" value="1"/>
</dbReference>
<proteinExistence type="predicted"/>
<keyword evidence="10" id="KW-1185">Reference proteome</keyword>
<dbReference type="EMBL" id="FOMI01000005">
    <property type="protein sequence ID" value="SFD17053.1"/>
    <property type="molecule type" value="Genomic_DNA"/>
</dbReference>
<dbReference type="InterPro" id="IPR036890">
    <property type="entry name" value="HATPase_C_sf"/>
</dbReference>
<evidence type="ECO:0000313" key="10">
    <source>
        <dbReference type="Proteomes" id="UP000199439"/>
    </source>
</evidence>
<dbReference type="AlphaFoldDB" id="A0A1I1QCV6"/>
<evidence type="ECO:0000256" key="4">
    <source>
        <dbReference type="ARBA" id="ARBA00022679"/>
    </source>
</evidence>
<dbReference type="EC" id="2.7.13.3" evidence="2"/>
<dbReference type="CDD" id="cd00082">
    <property type="entry name" value="HisKA"/>
    <property type="match status" value="1"/>
</dbReference>
<dbReference type="InterPro" id="IPR003594">
    <property type="entry name" value="HATPase_dom"/>
</dbReference>
<dbReference type="SMART" id="SM00387">
    <property type="entry name" value="HATPase_c"/>
    <property type="match status" value="1"/>
</dbReference>
<feature type="domain" description="Response regulatory" evidence="8">
    <location>
        <begin position="385"/>
        <end position="503"/>
    </location>
</feature>
<dbReference type="SUPFAM" id="SSF47384">
    <property type="entry name" value="Homodimeric domain of signal transducing histidine kinase"/>
    <property type="match status" value="1"/>
</dbReference>
<dbReference type="InterPro" id="IPR003661">
    <property type="entry name" value="HisK_dim/P_dom"/>
</dbReference>
<feature type="domain" description="Histidine kinase" evidence="7">
    <location>
        <begin position="141"/>
        <end position="361"/>
    </location>
</feature>
<dbReference type="InterPro" id="IPR001789">
    <property type="entry name" value="Sig_transdc_resp-reg_receiver"/>
</dbReference>
<dbReference type="PROSITE" id="PS50109">
    <property type="entry name" value="HIS_KIN"/>
    <property type="match status" value="1"/>
</dbReference>
<dbReference type="InterPro" id="IPR005467">
    <property type="entry name" value="His_kinase_dom"/>
</dbReference>
<evidence type="ECO:0000256" key="1">
    <source>
        <dbReference type="ARBA" id="ARBA00000085"/>
    </source>
</evidence>
<name>A0A1I1QCV6_9FLAO</name>
<evidence type="ECO:0000256" key="5">
    <source>
        <dbReference type="ARBA" id="ARBA00022777"/>
    </source>
</evidence>
<keyword evidence="4" id="KW-0808">Transferase</keyword>
<dbReference type="Pfam" id="PF00072">
    <property type="entry name" value="Response_reg"/>
    <property type="match status" value="1"/>
</dbReference>
<dbReference type="GO" id="GO:0000155">
    <property type="term" value="F:phosphorelay sensor kinase activity"/>
    <property type="evidence" value="ECO:0007669"/>
    <property type="project" value="InterPro"/>
</dbReference>
<gene>
    <name evidence="9" type="ORF">SAMN04487987_105186</name>
</gene>
<dbReference type="RefSeq" id="WP_092851558.1">
    <property type="nucleotide sequence ID" value="NZ_FOMI01000005.1"/>
</dbReference>
<evidence type="ECO:0000313" key="9">
    <source>
        <dbReference type="EMBL" id="SFD17053.1"/>
    </source>
</evidence>
<dbReference type="OrthoDB" id="9816309at2"/>
<dbReference type="InterPro" id="IPR004358">
    <property type="entry name" value="Sig_transdc_His_kin-like_C"/>
</dbReference>
<keyword evidence="5 9" id="KW-0418">Kinase</keyword>
<dbReference type="Gene3D" id="3.30.565.10">
    <property type="entry name" value="Histidine kinase-like ATPase, C-terminal domain"/>
    <property type="match status" value="1"/>
</dbReference>
<dbReference type="Proteomes" id="UP000199439">
    <property type="component" value="Unassembled WGS sequence"/>
</dbReference>